<dbReference type="SUPFAM" id="SSF52317">
    <property type="entry name" value="Class I glutamine amidotransferase-like"/>
    <property type="match status" value="1"/>
</dbReference>
<dbReference type="EMBL" id="QTKX01000003">
    <property type="protein sequence ID" value="MBS8266428.1"/>
    <property type="molecule type" value="Genomic_DNA"/>
</dbReference>
<evidence type="ECO:0000313" key="3">
    <source>
        <dbReference type="Proteomes" id="UP000761411"/>
    </source>
</evidence>
<gene>
    <name evidence="2" type="ORF">DYI25_18565</name>
</gene>
<dbReference type="PANTHER" id="PTHR43130:SF2">
    <property type="entry name" value="DJ-1_PFPI DOMAIN-CONTAINING PROTEIN"/>
    <property type="match status" value="1"/>
</dbReference>
<keyword evidence="3" id="KW-1185">Reference proteome</keyword>
<dbReference type="Proteomes" id="UP000761411">
    <property type="component" value="Unassembled WGS sequence"/>
</dbReference>
<dbReference type="PANTHER" id="PTHR43130">
    <property type="entry name" value="ARAC-FAMILY TRANSCRIPTIONAL REGULATOR"/>
    <property type="match status" value="1"/>
</dbReference>
<name>A0A944CNG0_9BACI</name>
<feature type="domain" description="DJ-1/PfpI" evidence="1">
    <location>
        <begin position="1"/>
        <end position="162"/>
    </location>
</feature>
<reference evidence="2 3" key="1">
    <citation type="journal article" date="2021" name="Microorganisms">
        <title>Bacterial Dimethylsulfoniopropionate Biosynthesis in the East China Sea.</title>
        <authorList>
            <person name="Liu J."/>
            <person name="Zhang Y."/>
            <person name="Liu J."/>
            <person name="Zhong H."/>
            <person name="Williams B.T."/>
            <person name="Zheng Y."/>
            <person name="Curson A.R.J."/>
            <person name="Sun C."/>
            <person name="Sun H."/>
            <person name="Song D."/>
            <person name="Wagner Mackenzie B."/>
            <person name="Bermejo Martinez A."/>
            <person name="Todd J.D."/>
            <person name="Zhang X.H."/>
        </authorList>
    </citation>
    <scope>NUCLEOTIDE SEQUENCE [LARGE SCALE GENOMIC DNA]</scope>
    <source>
        <strain evidence="2 3">ESS08</strain>
    </source>
</reference>
<comment type="caution">
    <text evidence="2">The sequence shown here is derived from an EMBL/GenBank/DDBJ whole genome shotgun (WGS) entry which is preliminary data.</text>
</comment>
<dbReference type="InterPro" id="IPR052158">
    <property type="entry name" value="INH-QAR"/>
</dbReference>
<dbReference type="InterPro" id="IPR029062">
    <property type="entry name" value="Class_I_gatase-like"/>
</dbReference>
<organism evidence="2 3">
    <name type="scientific">Mesobacillus boroniphilus</name>
    <dbReference type="NCBI Taxonomy" id="308892"/>
    <lineage>
        <taxon>Bacteria</taxon>
        <taxon>Bacillati</taxon>
        <taxon>Bacillota</taxon>
        <taxon>Bacilli</taxon>
        <taxon>Bacillales</taxon>
        <taxon>Bacillaceae</taxon>
        <taxon>Mesobacillus</taxon>
    </lineage>
</organism>
<dbReference type="GO" id="GO:0006355">
    <property type="term" value="P:regulation of DNA-templated transcription"/>
    <property type="evidence" value="ECO:0007669"/>
    <property type="project" value="TreeGrafter"/>
</dbReference>
<sequence length="232" mass="25556">MKIIIYVYNGITMLDAIGPYEVLRNMTGAEIYFVAERIGEIKADSGFIDINVKHSITDMKEADILVIPGSTIGFIEEMKKENVLKWIQEIDKTTKWTTSVCSGSMLLASAGLLEGLKATSHWKPINLLSDFGSIPTRERIVEQGKYITAAGVSAGIDMALFLANKIVGEDEAKAIQLAIEYDPQPIFHSGNYSNAEEKIVKIAEKKLSKDAKKGLGLLGLLKHSKEILKIIK</sequence>
<accession>A0A944CNG0</accession>
<dbReference type="InterPro" id="IPR002818">
    <property type="entry name" value="DJ-1/PfpI"/>
</dbReference>
<protein>
    <submittedName>
        <fullName evidence="2">DJ-1/PfpI family protein</fullName>
    </submittedName>
</protein>
<evidence type="ECO:0000313" key="2">
    <source>
        <dbReference type="EMBL" id="MBS8266428.1"/>
    </source>
</evidence>
<dbReference type="RefSeq" id="WP_213371734.1">
    <property type="nucleotide sequence ID" value="NZ_QTKX01000003.1"/>
</dbReference>
<proteinExistence type="predicted"/>
<dbReference type="Pfam" id="PF01965">
    <property type="entry name" value="DJ-1_PfpI"/>
    <property type="match status" value="1"/>
</dbReference>
<dbReference type="Gene3D" id="3.40.50.880">
    <property type="match status" value="1"/>
</dbReference>
<dbReference type="CDD" id="cd03139">
    <property type="entry name" value="GATase1_PfpI_2"/>
    <property type="match status" value="1"/>
</dbReference>
<evidence type="ECO:0000259" key="1">
    <source>
        <dbReference type="Pfam" id="PF01965"/>
    </source>
</evidence>
<dbReference type="AlphaFoldDB" id="A0A944CNG0"/>